<dbReference type="GO" id="GO:0046872">
    <property type="term" value="F:metal ion binding"/>
    <property type="evidence" value="ECO:0007669"/>
    <property type="project" value="UniProtKB-KW"/>
</dbReference>
<evidence type="ECO:0000259" key="5">
    <source>
        <dbReference type="Pfam" id="PF00465"/>
    </source>
</evidence>
<dbReference type="EMBL" id="DRTT01000007">
    <property type="protein sequence ID" value="HHF97911.1"/>
    <property type="molecule type" value="Genomic_DNA"/>
</dbReference>
<accession>A0A7V5HYS3</accession>
<dbReference type="GO" id="GO:0016614">
    <property type="term" value="F:oxidoreductase activity, acting on CH-OH group of donors"/>
    <property type="evidence" value="ECO:0007669"/>
    <property type="project" value="InterPro"/>
</dbReference>
<feature type="binding site" evidence="3">
    <location>
        <position position="271"/>
    </location>
    <ligand>
        <name>glycerol</name>
        <dbReference type="ChEBI" id="CHEBI:17754"/>
    </ligand>
</feature>
<evidence type="ECO:0000313" key="6">
    <source>
        <dbReference type="EMBL" id="HHF97911.1"/>
    </source>
</evidence>
<dbReference type="PIRSF" id="PIRSF000112">
    <property type="entry name" value="Glycerol_dehydrogenase"/>
    <property type="match status" value="1"/>
</dbReference>
<proteinExistence type="predicted"/>
<keyword evidence="3" id="KW-0862">Zinc</keyword>
<comment type="cofactor">
    <cofactor evidence="3">
        <name>Zn(2+)</name>
        <dbReference type="ChEBI" id="CHEBI:29105"/>
    </cofactor>
    <text evidence="3">Binds 1 zinc ion per subunit.</text>
</comment>
<dbReference type="CDD" id="cd08550">
    <property type="entry name" value="GlyDH-like"/>
    <property type="match status" value="1"/>
</dbReference>
<dbReference type="Gene3D" id="1.20.1090.10">
    <property type="entry name" value="Dehydroquinate synthase-like - alpha domain"/>
    <property type="match status" value="1"/>
</dbReference>
<organism evidence="6">
    <name type="scientific">Aerophobetes bacterium</name>
    <dbReference type="NCBI Taxonomy" id="2030807"/>
    <lineage>
        <taxon>Bacteria</taxon>
        <taxon>Candidatus Aerophobota</taxon>
    </lineage>
</organism>
<evidence type="ECO:0000256" key="2">
    <source>
        <dbReference type="ARBA" id="ARBA00023002"/>
    </source>
</evidence>
<keyword evidence="1 3" id="KW-0479">Metal-binding</keyword>
<dbReference type="AlphaFoldDB" id="A0A7V5HYS3"/>
<dbReference type="Proteomes" id="UP000886070">
    <property type="component" value="Unassembled WGS sequence"/>
</dbReference>
<dbReference type="Pfam" id="PF00465">
    <property type="entry name" value="Fe-ADH"/>
    <property type="match status" value="1"/>
</dbReference>
<feature type="binding site" evidence="3">
    <location>
        <position position="254"/>
    </location>
    <ligand>
        <name>glycerol</name>
        <dbReference type="ChEBI" id="CHEBI:17754"/>
    </ligand>
</feature>
<keyword evidence="2" id="KW-0560">Oxidoreductase</keyword>
<comment type="caution">
    <text evidence="6">The sequence shown here is derived from an EMBL/GenBank/DDBJ whole genome shotgun (WGS) entry which is preliminary data.</text>
</comment>
<evidence type="ECO:0000256" key="1">
    <source>
        <dbReference type="ARBA" id="ARBA00022723"/>
    </source>
</evidence>
<feature type="domain" description="Alcohol dehydrogenase iron-type/glycerol dehydrogenase GldA" evidence="5">
    <location>
        <begin position="7"/>
        <end position="154"/>
    </location>
</feature>
<reference evidence="6" key="1">
    <citation type="journal article" date="2020" name="mSystems">
        <title>Genome- and Community-Level Interaction Insights into Carbon Utilization and Element Cycling Functions of Hydrothermarchaeota in Hydrothermal Sediment.</title>
        <authorList>
            <person name="Zhou Z."/>
            <person name="Liu Y."/>
            <person name="Xu W."/>
            <person name="Pan J."/>
            <person name="Luo Z.H."/>
            <person name="Li M."/>
        </authorList>
    </citation>
    <scope>NUCLEOTIDE SEQUENCE [LARGE SCALE GENOMIC DNA]</scope>
    <source>
        <strain evidence="6">HyVt-92</strain>
    </source>
</reference>
<dbReference type="SUPFAM" id="SSF56796">
    <property type="entry name" value="Dehydroquinate synthase-like"/>
    <property type="match status" value="1"/>
</dbReference>
<evidence type="ECO:0000256" key="4">
    <source>
        <dbReference type="PIRSR" id="PIRSR000112-3"/>
    </source>
</evidence>
<name>A0A7V5HYS3_UNCAE</name>
<dbReference type="PANTHER" id="PTHR43616">
    <property type="entry name" value="GLYCEROL DEHYDROGENASE"/>
    <property type="match status" value="1"/>
</dbReference>
<feature type="binding site" evidence="3">
    <location>
        <position position="171"/>
    </location>
    <ligand>
        <name>glycerol</name>
        <dbReference type="ChEBI" id="CHEBI:17754"/>
    </ligand>
</feature>
<protein>
    <submittedName>
        <fullName evidence="6">Iron-containing alcohol dehydrogenase</fullName>
    </submittedName>
</protein>
<dbReference type="Gene3D" id="3.40.50.1970">
    <property type="match status" value="1"/>
</dbReference>
<keyword evidence="4" id="KW-0520">NAD</keyword>
<dbReference type="PANTHER" id="PTHR43616:SF3">
    <property type="entry name" value="HYDROXYCARBOXYLATE DEHYDROGENASE A"/>
    <property type="match status" value="1"/>
</dbReference>
<evidence type="ECO:0000256" key="3">
    <source>
        <dbReference type="PIRSR" id="PIRSR000112-1"/>
    </source>
</evidence>
<dbReference type="InterPro" id="IPR016205">
    <property type="entry name" value="Glycerol_DH"/>
</dbReference>
<feature type="binding site" evidence="4">
    <location>
        <position position="36"/>
    </location>
    <ligand>
        <name>NAD(+)</name>
        <dbReference type="ChEBI" id="CHEBI:57540"/>
    </ligand>
</feature>
<dbReference type="InterPro" id="IPR001670">
    <property type="entry name" value="ADH_Fe/GldA"/>
</dbReference>
<sequence>MNLVLAPSNYIQEKGLIFKIGDFLGKFGKNPLFLADHLVEKIILKKGLKENLERHNFSFKIFPFSGECCEEEISKVIEAIKKGGHDFVVGCGGGKAIDTAKAAAFYTSLPFVSFPTSAATCAAWASSCPLYSKEGYYLGTKELGRSPDLVLVDTQIIAEAPSRLLSAGMGDSLAKWFEGKPTLILKDKSLMADLALNLSNYTYRAIKKFGPKARKDADSNICSKEVEYIVQVNILISGLIGRIGGKDFRSAAAHAFNYALCGVRKASCTLHGERVAIGVLIQFILEGKKEDFIKKVLKLYREIGLPLSMEERGVYFEEGEIEEIAAKVCSDRRIKNLPFSVDEFAFKKAFLELKNLIKSFSLNKEN</sequence>
<gene>
    <name evidence="6" type="ORF">ENL39_00280</name>
</gene>
<feature type="binding site" evidence="4">
    <location>
        <begin position="94"/>
        <end position="98"/>
    </location>
    <ligand>
        <name>NAD(+)</name>
        <dbReference type="ChEBI" id="CHEBI:57540"/>
    </ligand>
</feature>
<feature type="binding site" evidence="4">
    <location>
        <position position="131"/>
    </location>
    <ligand>
        <name>NAD(+)</name>
        <dbReference type="ChEBI" id="CHEBI:57540"/>
    </ligand>
</feature>